<accession>A0ACB8DB28</accession>
<gene>
    <name evidence="1" type="ORF">HPB49_006048</name>
</gene>
<sequence>MNGTPGASGTGESARIFSSSFNFGALFRPFLPSKPVQTLHFRATTPIYMARPPPGAPSNHILNVYCPPHLQRVTFAELFYRALHVAARQPLVVVGDFNAPSPHGEYLYEKAQGRKLKEFISTLGFKLLTATDPAHRTRLGNSVTRDTCPDLSLTGNIRHVTWENFEENLGSDHFLLRIGFTTQKMRQIWSPALITDCSTSARAVDPHLLHLWEARHSLTRRWRRSKLNRKLRSRIEALTVEATDYSAQLADTNCVDSCMKAAGKMSSKSTSRLFRSLLNPSTTRGETHRQLRLAEPTRERPLRPLSLSYRRPQGPGVRLLWAPQPQTRHPLQVSRSSGGAGQNEARYSPRAGWHYGYSPG</sequence>
<name>A0ACB8DB28_DERSI</name>
<proteinExistence type="predicted"/>
<comment type="caution">
    <text evidence="1">The sequence shown here is derived from an EMBL/GenBank/DDBJ whole genome shotgun (WGS) entry which is preliminary data.</text>
</comment>
<reference evidence="1" key="1">
    <citation type="submission" date="2020-05" db="EMBL/GenBank/DDBJ databases">
        <title>Large-scale comparative analyses of tick genomes elucidate their genetic diversity and vector capacities.</title>
        <authorList>
            <person name="Jia N."/>
            <person name="Wang J."/>
            <person name="Shi W."/>
            <person name="Du L."/>
            <person name="Sun Y."/>
            <person name="Zhan W."/>
            <person name="Jiang J."/>
            <person name="Wang Q."/>
            <person name="Zhang B."/>
            <person name="Ji P."/>
            <person name="Sakyi L.B."/>
            <person name="Cui X."/>
            <person name="Yuan T."/>
            <person name="Jiang B."/>
            <person name="Yang W."/>
            <person name="Lam T.T.-Y."/>
            <person name="Chang Q."/>
            <person name="Ding S."/>
            <person name="Wang X."/>
            <person name="Zhu J."/>
            <person name="Ruan X."/>
            <person name="Zhao L."/>
            <person name="Wei J."/>
            <person name="Que T."/>
            <person name="Du C."/>
            <person name="Cheng J."/>
            <person name="Dai P."/>
            <person name="Han X."/>
            <person name="Huang E."/>
            <person name="Gao Y."/>
            <person name="Liu J."/>
            <person name="Shao H."/>
            <person name="Ye R."/>
            <person name="Li L."/>
            <person name="Wei W."/>
            <person name="Wang X."/>
            <person name="Wang C."/>
            <person name="Yang T."/>
            <person name="Huo Q."/>
            <person name="Li W."/>
            <person name="Guo W."/>
            <person name="Chen H."/>
            <person name="Zhou L."/>
            <person name="Ni X."/>
            <person name="Tian J."/>
            <person name="Zhou Y."/>
            <person name="Sheng Y."/>
            <person name="Liu T."/>
            <person name="Pan Y."/>
            <person name="Xia L."/>
            <person name="Li J."/>
            <person name="Zhao F."/>
            <person name="Cao W."/>
        </authorList>
    </citation>
    <scope>NUCLEOTIDE SEQUENCE</scope>
    <source>
        <strain evidence="1">Dsil-2018</strain>
    </source>
</reference>
<evidence type="ECO:0000313" key="1">
    <source>
        <dbReference type="EMBL" id="KAH7965307.1"/>
    </source>
</evidence>
<keyword evidence="2" id="KW-1185">Reference proteome</keyword>
<evidence type="ECO:0000313" key="2">
    <source>
        <dbReference type="Proteomes" id="UP000821865"/>
    </source>
</evidence>
<dbReference type="EMBL" id="CM023471">
    <property type="protein sequence ID" value="KAH7965307.1"/>
    <property type="molecule type" value="Genomic_DNA"/>
</dbReference>
<organism evidence="1 2">
    <name type="scientific">Dermacentor silvarum</name>
    <name type="common">Tick</name>
    <dbReference type="NCBI Taxonomy" id="543639"/>
    <lineage>
        <taxon>Eukaryota</taxon>
        <taxon>Metazoa</taxon>
        <taxon>Ecdysozoa</taxon>
        <taxon>Arthropoda</taxon>
        <taxon>Chelicerata</taxon>
        <taxon>Arachnida</taxon>
        <taxon>Acari</taxon>
        <taxon>Parasitiformes</taxon>
        <taxon>Ixodida</taxon>
        <taxon>Ixodoidea</taxon>
        <taxon>Ixodidae</taxon>
        <taxon>Rhipicephalinae</taxon>
        <taxon>Dermacentor</taxon>
    </lineage>
</organism>
<dbReference type="Proteomes" id="UP000821865">
    <property type="component" value="Chromosome 2"/>
</dbReference>
<protein>
    <submittedName>
        <fullName evidence="1">Uncharacterized protein</fullName>
    </submittedName>
</protein>